<protein>
    <submittedName>
        <fullName evidence="2">Uncharacterized protein</fullName>
    </submittedName>
</protein>
<organism evidence="2 3">
    <name type="scientific">Colocasia esculenta</name>
    <name type="common">Wild taro</name>
    <name type="synonym">Arum esculentum</name>
    <dbReference type="NCBI Taxonomy" id="4460"/>
    <lineage>
        <taxon>Eukaryota</taxon>
        <taxon>Viridiplantae</taxon>
        <taxon>Streptophyta</taxon>
        <taxon>Embryophyta</taxon>
        <taxon>Tracheophyta</taxon>
        <taxon>Spermatophyta</taxon>
        <taxon>Magnoliopsida</taxon>
        <taxon>Liliopsida</taxon>
        <taxon>Araceae</taxon>
        <taxon>Aroideae</taxon>
        <taxon>Colocasieae</taxon>
        <taxon>Colocasia</taxon>
    </lineage>
</organism>
<sequence>MVRLGAQMAVRTEQVDQFRETFQRAEEIDPVELAISIFLCVFFFLLSSVLEEVRILTCARNSGQRKCTVNNATRFTALPERNLGAGPEFSECDHLSIGSKCRF</sequence>
<keyword evidence="3" id="KW-1185">Reference proteome</keyword>
<name>A0A843W6V2_COLES</name>
<proteinExistence type="predicted"/>
<dbReference type="Proteomes" id="UP000652761">
    <property type="component" value="Unassembled WGS sequence"/>
</dbReference>
<evidence type="ECO:0000313" key="2">
    <source>
        <dbReference type="EMBL" id="MQM01431.1"/>
    </source>
</evidence>
<dbReference type="EMBL" id="NMUH01002678">
    <property type="protein sequence ID" value="MQM01431.1"/>
    <property type="molecule type" value="Genomic_DNA"/>
</dbReference>
<gene>
    <name evidence="2" type="ORF">Taro_034192</name>
</gene>
<accession>A0A843W6V2</accession>
<reference evidence="2" key="1">
    <citation type="submission" date="2017-07" db="EMBL/GenBank/DDBJ databases">
        <title>Taro Niue Genome Assembly and Annotation.</title>
        <authorList>
            <person name="Atibalentja N."/>
            <person name="Keating K."/>
            <person name="Fields C.J."/>
        </authorList>
    </citation>
    <scope>NUCLEOTIDE SEQUENCE</scope>
    <source>
        <strain evidence="2">Niue_2</strain>
        <tissue evidence="2">Leaf</tissue>
    </source>
</reference>
<evidence type="ECO:0000313" key="3">
    <source>
        <dbReference type="Proteomes" id="UP000652761"/>
    </source>
</evidence>
<evidence type="ECO:0000256" key="1">
    <source>
        <dbReference type="SAM" id="Phobius"/>
    </source>
</evidence>
<comment type="caution">
    <text evidence="2">The sequence shown here is derived from an EMBL/GenBank/DDBJ whole genome shotgun (WGS) entry which is preliminary data.</text>
</comment>
<keyword evidence="1" id="KW-0472">Membrane</keyword>
<keyword evidence="1" id="KW-0812">Transmembrane</keyword>
<feature type="transmembrane region" description="Helical" evidence="1">
    <location>
        <begin position="33"/>
        <end position="50"/>
    </location>
</feature>
<keyword evidence="1" id="KW-1133">Transmembrane helix</keyword>
<dbReference type="AlphaFoldDB" id="A0A843W6V2"/>